<keyword evidence="1" id="KW-0614">Plasmid</keyword>
<name>A9B8R9_HERA2</name>
<dbReference type="Proteomes" id="UP000000787">
    <property type="component" value="Plasmid pHAU01"/>
</dbReference>
<dbReference type="SUPFAM" id="SSF159941">
    <property type="entry name" value="MM3350-like"/>
    <property type="match status" value="1"/>
</dbReference>
<protein>
    <submittedName>
        <fullName evidence="1">Uncharacterized protein</fullName>
    </submittedName>
</protein>
<dbReference type="BioCyc" id="HAUR316274:GHYA-5167-MONOMER"/>
<proteinExistence type="predicted"/>
<evidence type="ECO:0000313" key="1">
    <source>
        <dbReference type="EMBL" id="ABX07733.1"/>
    </source>
</evidence>
<dbReference type="InParanoid" id="A9B8R9"/>
<organism evidence="1 2">
    <name type="scientific">Herpetosiphon aurantiacus (strain ATCC 23779 / DSM 785 / 114-95)</name>
    <dbReference type="NCBI Taxonomy" id="316274"/>
    <lineage>
        <taxon>Bacteria</taxon>
        <taxon>Bacillati</taxon>
        <taxon>Chloroflexota</taxon>
        <taxon>Chloroflexia</taxon>
        <taxon>Herpetosiphonales</taxon>
        <taxon>Herpetosiphonaceae</taxon>
        <taxon>Herpetosiphon</taxon>
    </lineage>
</organism>
<gene>
    <name evidence="1" type="ordered locus">Haur_5105</name>
</gene>
<accession>A9B8R9</accession>
<dbReference type="KEGG" id="hau:Haur_5105"/>
<evidence type="ECO:0000313" key="2">
    <source>
        <dbReference type="Proteomes" id="UP000000787"/>
    </source>
</evidence>
<keyword evidence="2" id="KW-1185">Reference proteome</keyword>
<reference evidence="1 2" key="1">
    <citation type="journal article" date="2011" name="Stand. Genomic Sci.">
        <title>Complete genome sequence of the filamentous gliding predatory bacterium Herpetosiphon aurantiacus type strain (114-95(T)).</title>
        <authorList>
            <person name="Kiss H."/>
            <person name="Nett M."/>
            <person name="Domin N."/>
            <person name="Martin K."/>
            <person name="Maresca J.A."/>
            <person name="Copeland A."/>
            <person name="Lapidus A."/>
            <person name="Lucas S."/>
            <person name="Berry K.W."/>
            <person name="Glavina Del Rio T."/>
            <person name="Dalin E."/>
            <person name="Tice H."/>
            <person name="Pitluck S."/>
            <person name="Richardson P."/>
            <person name="Bruce D."/>
            <person name="Goodwin L."/>
            <person name="Han C."/>
            <person name="Detter J.C."/>
            <person name="Schmutz J."/>
            <person name="Brettin T."/>
            <person name="Land M."/>
            <person name="Hauser L."/>
            <person name="Kyrpides N.C."/>
            <person name="Ivanova N."/>
            <person name="Goker M."/>
            <person name="Woyke T."/>
            <person name="Klenk H.P."/>
            <person name="Bryant D.A."/>
        </authorList>
    </citation>
    <scope>NUCLEOTIDE SEQUENCE [LARGE SCALE GENOMIC DNA]</scope>
    <source>
        <strain evidence="2">ATCC 23779 / DSM 785 / 114-95</strain>
        <plasmid evidence="1">pHAU01</plasmid>
    </source>
</reference>
<dbReference type="InterPro" id="IPR024047">
    <property type="entry name" value="MM3350-like_sf"/>
</dbReference>
<geneLocation type="plasmid" evidence="1 2">
    <name>pHAU01</name>
</geneLocation>
<dbReference type="HOGENOM" id="CLU_1253548_0_0_0"/>
<sequence length="228" mass="25113">MPRRRPNPGICAWCGEVTTPSRVIAHLAGCAPYQAAIAAADERTSTRDTIYHLRAQDAQTPFFWLDLAVMGTARLHDLDHYLRAIWLECCGHLSQFSDGRRGPALAIERPIHTVFQPGSTLTHVYDFGTSSETTITCLGTRVGAALTPYPITRLMRNQPPDDRCTVCQQPAIWFCAWCVGADTAWEPRCDGHAAIYHDAADDDAEVIRAVNSPRVGMCGYNGPAEPPY</sequence>
<dbReference type="EMBL" id="CP000876">
    <property type="protein sequence ID" value="ABX07733.1"/>
    <property type="molecule type" value="Genomic_DNA"/>
</dbReference>
<dbReference type="AlphaFoldDB" id="A9B8R9"/>